<keyword evidence="4" id="KW-1185">Reference proteome</keyword>
<dbReference type="RefSeq" id="WP_219878172.1">
    <property type="nucleotide sequence ID" value="NZ_JAHYXK010000013.1"/>
</dbReference>
<proteinExistence type="predicted"/>
<dbReference type="SUPFAM" id="SSF51556">
    <property type="entry name" value="Metallo-dependent hydrolases"/>
    <property type="match status" value="1"/>
</dbReference>
<dbReference type="PANTHER" id="PTHR43135">
    <property type="entry name" value="ALPHA-D-RIBOSE 1-METHYLPHOSPHONATE 5-TRIPHOSPHATE DIPHOSPHATASE"/>
    <property type="match status" value="1"/>
</dbReference>
<accession>A0ABS7CWR1</accession>
<feature type="domain" description="Amidohydrolase-related" evidence="2">
    <location>
        <begin position="72"/>
        <end position="427"/>
    </location>
</feature>
<comment type="caution">
    <text evidence="3">The sequence shown here is derived from an EMBL/GenBank/DDBJ whole genome shotgun (WGS) entry which is preliminary data.</text>
</comment>
<keyword evidence="1" id="KW-0732">Signal</keyword>
<dbReference type="Gene3D" id="2.30.40.10">
    <property type="entry name" value="Urease, subunit C, domain 1"/>
    <property type="match status" value="1"/>
</dbReference>
<reference evidence="3 4" key="1">
    <citation type="journal article" date="2016" name="Int. J. Syst. Evol. Microbiol.">
        <title>Pontibacter aydingkolensis sp. nov., isolated from soil of a salt lake.</title>
        <authorList>
            <person name="Osman G."/>
            <person name="Zhang T."/>
            <person name="Lou K."/>
            <person name="Gao Y."/>
            <person name="Chang W."/>
            <person name="Lin Q."/>
            <person name="Yang H.M."/>
            <person name="Huo X.D."/>
            <person name="Wang N."/>
        </authorList>
    </citation>
    <scope>NUCLEOTIDE SEQUENCE [LARGE SCALE GENOMIC DNA]</scope>
    <source>
        <strain evidence="3 4">KACC 19255</strain>
    </source>
</reference>
<dbReference type="InterPro" id="IPR006680">
    <property type="entry name" value="Amidohydro-rel"/>
</dbReference>
<dbReference type="InterPro" id="IPR011059">
    <property type="entry name" value="Metal-dep_hydrolase_composite"/>
</dbReference>
<feature type="chain" id="PRO_5045679056" evidence="1">
    <location>
        <begin position="20"/>
        <end position="431"/>
    </location>
</feature>
<gene>
    <name evidence="3" type="ORF">K0O23_14565</name>
</gene>
<dbReference type="InterPro" id="IPR032466">
    <property type="entry name" value="Metal_Hydrolase"/>
</dbReference>
<dbReference type="SUPFAM" id="SSF51338">
    <property type="entry name" value="Composite domain of metallo-dependent hydrolases"/>
    <property type="match status" value="1"/>
</dbReference>
<dbReference type="Gene3D" id="1.20.58.520">
    <property type="entry name" value="Amidohydrolase"/>
    <property type="match status" value="1"/>
</dbReference>
<dbReference type="Gene3D" id="3.40.50.10910">
    <property type="entry name" value="Amidohydrolase"/>
    <property type="match status" value="1"/>
</dbReference>
<dbReference type="Pfam" id="PF01979">
    <property type="entry name" value="Amidohydro_1"/>
    <property type="match status" value="1"/>
</dbReference>
<protein>
    <submittedName>
        <fullName evidence="3">Amidohydrolase family protein</fullName>
    </submittedName>
</protein>
<evidence type="ECO:0000313" key="3">
    <source>
        <dbReference type="EMBL" id="MBW7468296.1"/>
    </source>
</evidence>
<evidence type="ECO:0000259" key="2">
    <source>
        <dbReference type="Pfam" id="PF01979"/>
    </source>
</evidence>
<dbReference type="Proteomes" id="UP000813018">
    <property type="component" value="Unassembled WGS sequence"/>
</dbReference>
<dbReference type="Gene3D" id="3.30.110.90">
    <property type="entry name" value="Amidohydrolase"/>
    <property type="match status" value="1"/>
</dbReference>
<dbReference type="InterPro" id="IPR051781">
    <property type="entry name" value="Metallo-dep_Hydrolase"/>
</dbReference>
<organism evidence="3 4">
    <name type="scientific">Pontibacter aydingkolensis</name>
    <dbReference type="NCBI Taxonomy" id="1911536"/>
    <lineage>
        <taxon>Bacteria</taxon>
        <taxon>Pseudomonadati</taxon>
        <taxon>Bacteroidota</taxon>
        <taxon>Cytophagia</taxon>
        <taxon>Cytophagales</taxon>
        <taxon>Hymenobacteraceae</taxon>
        <taxon>Pontibacter</taxon>
    </lineage>
</organism>
<name>A0ABS7CWR1_9BACT</name>
<sequence length="431" mass="49163">MKKPFLTLTLFFCCLFAHAQNLYVKNVNIVDVKEGTISKHRNILITNGRIASFNPKKRQTRHHAVIDGKDRYVIPGLFEMHAHIGPQNKYFLQDFVKFGITNVRVMAGSEGVLAWRDSIDNLLLTGPSLQVVSPVYDGNPPLWGEAHAGPILTDKHQVRELIAKHKQMGYQEIKVYNRLPEDIYLEILKVASEKGIKVTGHLPYTLSKENFGDPRHNSHEHLDGVIQYATEISPDFESLKEERTRNELYLNYDSLRLAPYAAKLKNNKVWLTPTLSLYANINNKKVKQELKQLRSQQSVQGLLGWWESLPASLQDNFKLKSDVHRQFVQHHFLDYADYILIGTDSPNPYNLPGLAVHHEMEYLADAGFTNAAVLKMATYNAARYANLTQDYGSIEAGKYANLVILEDNPLQDIRNTKKIHQVILKGKPQLE</sequence>
<evidence type="ECO:0000256" key="1">
    <source>
        <dbReference type="SAM" id="SignalP"/>
    </source>
</evidence>
<evidence type="ECO:0000313" key="4">
    <source>
        <dbReference type="Proteomes" id="UP000813018"/>
    </source>
</evidence>
<dbReference type="EMBL" id="JAHYXK010000013">
    <property type="protein sequence ID" value="MBW7468296.1"/>
    <property type="molecule type" value="Genomic_DNA"/>
</dbReference>
<feature type="signal peptide" evidence="1">
    <location>
        <begin position="1"/>
        <end position="19"/>
    </location>
</feature>
<dbReference type="PANTHER" id="PTHR43135:SF3">
    <property type="entry name" value="ALPHA-D-RIBOSE 1-METHYLPHOSPHONATE 5-TRIPHOSPHATE DIPHOSPHATASE"/>
    <property type="match status" value="1"/>
</dbReference>